<organism evidence="3 4">
    <name type="scientific">Alicyclobacillus hesperidum</name>
    <dbReference type="NCBI Taxonomy" id="89784"/>
    <lineage>
        <taxon>Bacteria</taxon>
        <taxon>Bacillati</taxon>
        <taxon>Bacillota</taxon>
        <taxon>Bacilli</taxon>
        <taxon>Bacillales</taxon>
        <taxon>Alicyclobacillaceae</taxon>
        <taxon>Alicyclobacillus</taxon>
    </lineage>
</organism>
<dbReference type="InterPro" id="IPR011944">
    <property type="entry name" value="Steroid_delta5-4_isomerase"/>
</dbReference>
<dbReference type="Pfam" id="PF12680">
    <property type="entry name" value="SnoaL_2"/>
    <property type="match status" value="1"/>
</dbReference>
<feature type="domain" description="SnoaL-like" evidence="1">
    <location>
        <begin position="13"/>
        <end position="68"/>
    </location>
</feature>
<dbReference type="NCBIfam" id="TIGR02246">
    <property type="entry name" value="SgcJ/EcaC family oxidoreductase"/>
    <property type="match status" value="1"/>
</dbReference>
<proteinExistence type="predicted"/>
<evidence type="ECO:0000313" key="4">
    <source>
        <dbReference type="Proteomes" id="UP000182589"/>
    </source>
</evidence>
<reference evidence="3" key="2">
    <citation type="submission" date="2016-10" db="EMBL/GenBank/DDBJ databases">
        <authorList>
            <person name="de Groot N.N."/>
        </authorList>
    </citation>
    <scope>NUCLEOTIDE SEQUENCE [LARGE SCALE GENOMIC DNA]</scope>
    <source>
        <strain evidence="3">DSM 12489</strain>
    </source>
</reference>
<dbReference type="Proteomes" id="UP001157137">
    <property type="component" value="Unassembled WGS sequence"/>
</dbReference>
<evidence type="ECO:0000313" key="2">
    <source>
        <dbReference type="EMBL" id="GLV12977.1"/>
    </source>
</evidence>
<dbReference type="InterPro" id="IPR032710">
    <property type="entry name" value="NTF2-like_dom_sf"/>
</dbReference>
<accession>A0A1H2VN02</accession>
<name>A0A1H2VN02_9BACL</name>
<dbReference type="AlphaFoldDB" id="A0A1H2VN02"/>
<dbReference type="EMBL" id="BSRA01000003">
    <property type="protein sequence ID" value="GLV12977.1"/>
    <property type="molecule type" value="Genomic_DNA"/>
</dbReference>
<evidence type="ECO:0000259" key="1">
    <source>
        <dbReference type="Pfam" id="PF12680"/>
    </source>
</evidence>
<dbReference type="SUPFAM" id="SSF54427">
    <property type="entry name" value="NTF2-like"/>
    <property type="match status" value="1"/>
</dbReference>
<dbReference type="EMBL" id="FNOJ01000011">
    <property type="protein sequence ID" value="SDW69735.1"/>
    <property type="molecule type" value="Genomic_DNA"/>
</dbReference>
<protein>
    <recommendedName>
        <fullName evidence="1">SnoaL-like domain-containing protein</fullName>
    </recommendedName>
</protein>
<reference evidence="4" key="1">
    <citation type="submission" date="2016-10" db="EMBL/GenBank/DDBJ databases">
        <authorList>
            <person name="Varghese N."/>
        </authorList>
    </citation>
    <scope>NUCLEOTIDE SEQUENCE [LARGE SCALE GENOMIC DNA]</scope>
    <source>
        <strain evidence="4">DSM 12489</strain>
    </source>
</reference>
<dbReference type="Gene3D" id="3.10.450.50">
    <property type="match status" value="1"/>
</dbReference>
<dbReference type="Proteomes" id="UP000182589">
    <property type="component" value="Unassembled WGS sequence"/>
</dbReference>
<gene>
    <name evidence="2" type="ORF">Heshes_06610</name>
    <name evidence="3" type="ORF">SAMN04489725_11189</name>
</gene>
<sequence length="107" mass="12244">MDSRKQQVITLYQELLDAWNHQDARSMADLYTEDGEQVGFDGSQVIGQAEIYAHIAPIFEHHATARFVSKVKSVRFLSDDVAFSEQSQGWFLVDNPTLIRTSIRITR</sequence>
<dbReference type="STRING" id="89784.SAMN04489725_11189"/>
<reference evidence="2" key="3">
    <citation type="submission" date="2023-02" db="EMBL/GenBank/DDBJ databases">
        <title>Proposal of a novel subspecies: Alicyclobacillus hesperidum subspecies aegle.</title>
        <authorList>
            <person name="Goto K."/>
            <person name="Fujii T."/>
            <person name="Yasui K."/>
            <person name="Mochida K."/>
            <person name="Kato-Tanaka Y."/>
            <person name="Morohoshi S."/>
            <person name="An S.Y."/>
            <person name="Kasai H."/>
            <person name="Yokota A."/>
        </authorList>
    </citation>
    <scope>NUCLEOTIDE SEQUENCE</scope>
    <source>
        <strain evidence="2">DSM 12766</strain>
    </source>
</reference>
<keyword evidence="4" id="KW-1185">Reference proteome</keyword>
<evidence type="ECO:0000313" key="3">
    <source>
        <dbReference type="EMBL" id="SDW69735.1"/>
    </source>
</evidence>
<dbReference type="InterPro" id="IPR037401">
    <property type="entry name" value="SnoaL-like"/>
</dbReference>